<proteinExistence type="predicted"/>
<dbReference type="AlphaFoldDB" id="A0A1H0JBA0"/>
<evidence type="ECO:0000259" key="1">
    <source>
        <dbReference type="Pfam" id="PF13845"/>
    </source>
</evidence>
<dbReference type="Proteomes" id="UP000198741">
    <property type="component" value="Chromosome I"/>
</dbReference>
<accession>A0A1H0JBA0</accession>
<dbReference type="STRING" id="1090615.SAMN04515671_0844"/>
<reference evidence="2 3" key="1">
    <citation type="submission" date="2016-10" db="EMBL/GenBank/DDBJ databases">
        <authorList>
            <person name="de Groot N.N."/>
        </authorList>
    </citation>
    <scope>NUCLEOTIDE SEQUENCE [LARGE SCALE GENOMIC DNA]</scope>
    <source>
        <strain evidence="3">P4-7,KCTC 19426,CECT 7604</strain>
    </source>
</reference>
<dbReference type="InterPro" id="IPR026004">
    <property type="entry name" value="Septum_form"/>
</dbReference>
<organism evidence="2 3">
    <name type="scientific">Nakamurella panacisegetis</name>
    <dbReference type="NCBI Taxonomy" id="1090615"/>
    <lineage>
        <taxon>Bacteria</taxon>
        <taxon>Bacillati</taxon>
        <taxon>Actinomycetota</taxon>
        <taxon>Actinomycetes</taxon>
        <taxon>Nakamurellales</taxon>
        <taxon>Nakamurellaceae</taxon>
        <taxon>Nakamurella</taxon>
    </lineage>
</organism>
<evidence type="ECO:0000313" key="3">
    <source>
        <dbReference type="Proteomes" id="UP000198741"/>
    </source>
</evidence>
<dbReference type="Pfam" id="PF13845">
    <property type="entry name" value="Septum_form"/>
    <property type="match status" value="1"/>
</dbReference>
<protein>
    <submittedName>
        <fullName evidence="2">Septum formation</fullName>
    </submittedName>
</protein>
<gene>
    <name evidence="2" type="ORF">SAMN04515671_0844</name>
</gene>
<dbReference type="RefSeq" id="WP_090474725.1">
    <property type="nucleotide sequence ID" value="NZ_LT629710.1"/>
</dbReference>
<keyword evidence="3" id="KW-1185">Reference proteome</keyword>
<name>A0A1H0JBA0_9ACTN</name>
<dbReference type="EMBL" id="LT629710">
    <property type="protein sequence ID" value="SDO40783.1"/>
    <property type="molecule type" value="Genomic_DNA"/>
</dbReference>
<dbReference type="OrthoDB" id="3381205at2"/>
<sequence length="299" mass="30175">MDRRWSGAAVVLVGLILAAIVPVAVVGRHIAGSPTALDVPGPPAAGDCLIGPIGASKGDTYPTLVAAPCTGLRMGEVISTYTDQRRPSVRTGDGYPNDDACTSAIDGYLGHTLGPSAGGWELPTTLAGVVEQPSALQAAVGQHWLACVLVLLGPDQSPTSWSGTARNALAPGVRPPAGFATCLRMSSLINYQRVDCARAHAAEAFGLMSTARDGLTQRGLDASCLTQVRRRTAMPDPTAGGVLSVKAVAVHGADGPPRAGLGSATDDSGFALCELVTSAGRTLVGPLLGLGTGPVPLSG</sequence>
<feature type="domain" description="Septum formation-related" evidence="1">
    <location>
        <begin position="95"/>
        <end position="211"/>
    </location>
</feature>
<evidence type="ECO:0000313" key="2">
    <source>
        <dbReference type="EMBL" id="SDO40783.1"/>
    </source>
</evidence>